<evidence type="ECO:0000313" key="2">
    <source>
        <dbReference type="EMBL" id="OGK03509.1"/>
    </source>
</evidence>
<feature type="transmembrane region" description="Helical" evidence="1">
    <location>
        <begin position="20"/>
        <end position="37"/>
    </location>
</feature>
<sequence length="249" mass="28465">MPVIISSSVKQTTAFNARDPARILFLALLILPISWSFRTGVQPIQDLPNHVANAKILLNYGTSPLFQEFFTLHWAPYPYLLQDLLLMLFIKVGNPDFAGNALLALAMVSIPLSVLFMLKTFNPRKTYLCFFSLPFTWNILVWKGNCNYLLGISLSYICLAMLWKILCTEKPPLKQWAYFTLCCLLLYCAHIVALVLFMALALIIVLPSGISIADMLHKPEIHENRKNAGRFIMHSHFLCFIPVFRKKRQ</sequence>
<evidence type="ECO:0000256" key="1">
    <source>
        <dbReference type="SAM" id="Phobius"/>
    </source>
</evidence>
<evidence type="ECO:0000313" key="3">
    <source>
        <dbReference type="Proteomes" id="UP000179243"/>
    </source>
</evidence>
<name>A0A1F7FA06_UNCRA</name>
<gene>
    <name evidence="2" type="ORF">A2519_09755</name>
</gene>
<dbReference type="Proteomes" id="UP000179243">
    <property type="component" value="Unassembled WGS sequence"/>
</dbReference>
<dbReference type="EMBL" id="MFYX01000088">
    <property type="protein sequence ID" value="OGK03509.1"/>
    <property type="molecule type" value="Genomic_DNA"/>
</dbReference>
<keyword evidence="1" id="KW-0812">Transmembrane</keyword>
<feature type="transmembrane region" description="Helical" evidence="1">
    <location>
        <begin position="97"/>
        <end position="118"/>
    </location>
</feature>
<keyword evidence="1" id="KW-0472">Membrane</keyword>
<feature type="transmembrane region" description="Helical" evidence="1">
    <location>
        <begin position="178"/>
        <end position="207"/>
    </location>
</feature>
<reference evidence="2 3" key="1">
    <citation type="journal article" date="2016" name="Nat. Commun.">
        <title>Thousands of microbial genomes shed light on interconnected biogeochemical processes in an aquifer system.</title>
        <authorList>
            <person name="Anantharaman K."/>
            <person name="Brown C.T."/>
            <person name="Hug L.A."/>
            <person name="Sharon I."/>
            <person name="Castelle C.J."/>
            <person name="Probst A.J."/>
            <person name="Thomas B.C."/>
            <person name="Singh A."/>
            <person name="Wilkins M.J."/>
            <person name="Karaoz U."/>
            <person name="Brodie E.L."/>
            <person name="Williams K.H."/>
            <person name="Hubbard S.S."/>
            <person name="Banfield J.F."/>
        </authorList>
    </citation>
    <scope>NUCLEOTIDE SEQUENCE [LARGE SCALE GENOMIC DNA]</scope>
</reference>
<evidence type="ECO:0008006" key="4">
    <source>
        <dbReference type="Google" id="ProtNLM"/>
    </source>
</evidence>
<accession>A0A1F7FA06</accession>
<feature type="transmembrane region" description="Helical" evidence="1">
    <location>
        <begin position="148"/>
        <end position="166"/>
    </location>
</feature>
<dbReference type="AlphaFoldDB" id="A0A1F7FA06"/>
<organism evidence="2 3">
    <name type="scientific">Candidatus Raymondbacteria bacterium RIFOXYD12_FULL_49_13</name>
    <dbReference type="NCBI Taxonomy" id="1817890"/>
    <lineage>
        <taxon>Bacteria</taxon>
        <taxon>Raymondiibacteriota</taxon>
    </lineage>
</organism>
<proteinExistence type="predicted"/>
<protein>
    <recommendedName>
        <fullName evidence="4">Glycosyltransferase RgtA/B/C/D-like domain-containing protein</fullName>
    </recommendedName>
</protein>
<comment type="caution">
    <text evidence="2">The sequence shown here is derived from an EMBL/GenBank/DDBJ whole genome shotgun (WGS) entry which is preliminary data.</text>
</comment>
<keyword evidence="1" id="KW-1133">Transmembrane helix</keyword>